<dbReference type="PANTHER" id="PTHR43792:SF8">
    <property type="entry name" value="[RIBOSOMAL PROTEIN US5]-ALANINE N-ACETYLTRANSFERASE"/>
    <property type="match status" value="1"/>
</dbReference>
<protein>
    <recommendedName>
        <fullName evidence="5">N-acetyltransferase domain-containing protein</fullName>
    </recommendedName>
</protein>
<dbReference type="InterPro" id="IPR051531">
    <property type="entry name" value="N-acetyltransferase"/>
</dbReference>
<evidence type="ECO:0000256" key="4">
    <source>
        <dbReference type="SAM" id="MobiDB-lite"/>
    </source>
</evidence>
<keyword evidence="2" id="KW-0012">Acyltransferase</keyword>
<organism evidence="6 7">
    <name type="scientific">Tilletia horrida</name>
    <dbReference type="NCBI Taxonomy" id="155126"/>
    <lineage>
        <taxon>Eukaryota</taxon>
        <taxon>Fungi</taxon>
        <taxon>Dikarya</taxon>
        <taxon>Basidiomycota</taxon>
        <taxon>Ustilaginomycotina</taxon>
        <taxon>Exobasidiomycetes</taxon>
        <taxon>Tilletiales</taxon>
        <taxon>Tilletiaceae</taxon>
        <taxon>Tilletia</taxon>
    </lineage>
</organism>
<dbReference type="Proteomes" id="UP001176517">
    <property type="component" value="Unassembled WGS sequence"/>
</dbReference>
<keyword evidence="1" id="KW-0808">Transferase</keyword>
<dbReference type="SUPFAM" id="SSF55729">
    <property type="entry name" value="Acyl-CoA N-acyltransferases (Nat)"/>
    <property type="match status" value="1"/>
</dbReference>
<reference evidence="6" key="1">
    <citation type="journal article" date="2023" name="PhytoFront">
        <title>Draft Genome Resources of Seven Strains of Tilletia horrida, Causal Agent of Kernel Smut of Rice.</title>
        <authorList>
            <person name="Khanal S."/>
            <person name="Antony Babu S."/>
            <person name="Zhou X.G."/>
        </authorList>
    </citation>
    <scope>NUCLEOTIDE SEQUENCE</scope>
    <source>
        <strain evidence="6">TX6</strain>
    </source>
</reference>
<feature type="domain" description="N-acetyltransferase" evidence="5">
    <location>
        <begin position="128"/>
        <end position="228"/>
    </location>
</feature>
<gene>
    <name evidence="6" type="ORF">OC846_001850</name>
</gene>
<sequence>MKPVLLTTERILLRPFGPADAPQVYEICQDSEIQKWTTVPSPYTQAHADGFCSQKCPSGWEKGTELTWALTLRSDRAAADSENAKDAHPIVAEKTVLGALTIFQREFVLRSYADESVEGGTIIGGGPSDVKNGLWEVGYWVSPRHRGHGYLSEALQAAIQWVFFESEEDSPLQQDQAVDDVPPPATTEPEGELFRPLPLSRSAVKTLGWRAEVGNHPSLAVVRRLGFVTGQTQHRVVFVEGRQPIDVWTASLTREEFLRSTAPP</sequence>
<evidence type="ECO:0000256" key="1">
    <source>
        <dbReference type="ARBA" id="ARBA00022679"/>
    </source>
</evidence>
<evidence type="ECO:0000256" key="3">
    <source>
        <dbReference type="ARBA" id="ARBA00038502"/>
    </source>
</evidence>
<evidence type="ECO:0000259" key="5">
    <source>
        <dbReference type="Pfam" id="PF13302"/>
    </source>
</evidence>
<dbReference type="GO" id="GO:0016747">
    <property type="term" value="F:acyltransferase activity, transferring groups other than amino-acyl groups"/>
    <property type="evidence" value="ECO:0007669"/>
    <property type="project" value="InterPro"/>
</dbReference>
<dbReference type="EMBL" id="JAPDMZ010000031">
    <property type="protein sequence ID" value="KAK0554993.1"/>
    <property type="molecule type" value="Genomic_DNA"/>
</dbReference>
<feature type="region of interest" description="Disordered" evidence="4">
    <location>
        <begin position="172"/>
        <end position="193"/>
    </location>
</feature>
<dbReference type="Pfam" id="PF13302">
    <property type="entry name" value="Acetyltransf_3"/>
    <property type="match status" value="2"/>
</dbReference>
<keyword evidence="7" id="KW-1185">Reference proteome</keyword>
<evidence type="ECO:0000313" key="7">
    <source>
        <dbReference type="Proteomes" id="UP001176517"/>
    </source>
</evidence>
<dbReference type="InterPro" id="IPR016181">
    <property type="entry name" value="Acyl_CoA_acyltransferase"/>
</dbReference>
<dbReference type="InterPro" id="IPR000182">
    <property type="entry name" value="GNAT_dom"/>
</dbReference>
<comment type="similarity">
    <text evidence="3">Belongs to the acetyltransferase family. RimJ subfamily.</text>
</comment>
<dbReference type="PANTHER" id="PTHR43792">
    <property type="entry name" value="GNAT FAMILY, PUTATIVE (AFU_ORTHOLOGUE AFUA_3G00765)-RELATED-RELATED"/>
    <property type="match status" value="1"/>
</dbReference>
<evidence type="ECO:0000256" key="2">
    <source>
        <dbReference type="ARBA" id="ARBA00023315"/>
    </source>
</evidence>
<dbReference type="Gene3D" id="3.40.630.30">
    <property type="match status" value="1"/>
</dbReference>
<comment type="caution">
    <text evidence="6">The sequence shown here is derived from an EMBL/GenBank/DDBJ whole genome shotgun (WGS) entry which is preliminary data.</text>
</comment>
<proteinExistence type="inferred from homology"/>
<dbReference type="CDD" id="cd04301">
    <property type="entry name" value="NAT_SF"/>
    <property type="match status" value="1"/>
</dbReference>
<evidence type="ECO:0000313" key="6">
    <source>
        <dbReference type="EMBL" id="KAK0554993.1"/>
    </source>
</evidence>
<feature type="domain" description="N-acetyltransferase" evidence="5">
    <location>
        <begin position="10"/>
        <end position="76"/>
    </location>
</feature>
<name>A0AAN6GT38_9BASI</name>
<accession>A0AAN6GT38</accession>
<dbReference type="AlphaFoldDB" id="A0AAN6GT38"/>